<feature type="transmembrane region" description="Helical" evidence="7">
    <location>
        <begin position="252"/>
        <end position="277"/>
    </location>
</feature>
<name>A0ABS8DBX4_9FIRM</name>
<keyword evidence="3 7" id="KW-0812">Transmembrane</keyword>
<evidence type="ECO:0000256" key="3">
    <source>
        <dbReference type="ARBA" id="ARBA00022692"/>
    </source>
</evidence>
<dbReference type="Pfam" id="PF02687">
    <property type="entry name" value="FtsX"/>
    <property type="match status" value="2"/>
</dbReference>
<feature type="transmembrane region" description="Helical" evidence="7">
    <location>
        <begin position="348"/>
        <end position="367"/>
    </location>
</feature>
<protein>
    <submittedName>
        <fullName evidence="9">FtsX-like permease family protein</fullName>
    </submittedName>
</protein>
<accession>A0ABS8DBX4</accession>
<sequence>MLANNNRTIISHMAVRVLKRNKRRYGFLVTAVVLATFMVFSTLTVGETYFKMEYIQNLRSRGADYDAMVVGGIGEEQKRLCQEQLGVANAGMTAYSGSIASAGNNIPLRAGLVWGDEDYWEQLKKPVLKKLEGRYPQKENEIMVNAEIMEKAGLGDIKTGDTLTLTYEKLEERVTKEFQVSGVFSEYGNEKIFYVSKSFYEQSGYKLGYDGMLYIKFTHPIVPKGMQEELGESLHLNKRQAVIMTAETEKTVGILVGLASLVLFTCLSAWLLIYNILYLSVSGNIRYYGLMQTLGMTEGQIRLFWKKQMFRLGSVGITGGILLGAGVSFLLIPGIVKGLGIQEKNVEVSFQPAVLALSVLLAGITLYSGSRKAVKVAASAAPVDALGYYNYTGKKQGEGRHKSKSGRLLWRLAWRQMCQDKKKAAVVTLSLAAGLSVFLCMTVLIESHGARTIMPNYMDADMVIRNDTLYAEDEGRWTQIMDSGFISDLESDEGIAGVDVLLGAKMIVPWEPEFSDIWMREYYDMWIYAKTYEEIVGDYKQNPEQFYSFVKGIDEEELDYINSTLDTPVEKEPFLEGKSCILYRSGLSLGMDTFQGKRVTYYLDEENAFPYQMDIAGLTDDSYYGGVQGKAPVVIVSSSFLKQISDNPYILKVNIHYQEGQEAEAEKKIKGLIEESPYVDEISYDSKIEGIEKAEEAQGNIRIVGIGITVILVCIGLMNYVNTVLANIQNRQASFRIMESVGMTGRQLKGMLILEGIMFAAGALLITATAGVTVTYFTYQSMNYMDNTFRIPLLPAAGAAAVSLALCVAVPLVFESLRKRVEDKRQYR</sequence>
<evidence type="ECO:0000256" key="6">
    <source>
        <dbReference type="ARBA" id="ARBA00038076"/>
    </source>
</evidence>
<proteinExistence type="inferred from homology"/>
<dbReference type="EMBL" id="JAJCIS010000001">
    <property type="protein sequence ID" value="MCB7385919.1"/>
    <property type="molecule type" value="Genomic_DNA"/>
</dbReference>
<keyword evidence="4 7" id="KW-1133">Transmembrane helix</keyword>
<keyword evidence="10" id="KW-1185">Reference proteome</keyword>
<organism evidence="9 10">
    <name type="scientific">Bariatricus massiliensis</name>
    <dbReference type="NCBI Taxonomy" id="1745713"/>
    <lineage>
        <taxon>Bacteria</taxon>
        <taxon>Bacillati</taxon>
        <taxon>Bacillota</taxon>
        <taxon>Clostridia</taxon>
        <taxon>Lachnospirales</taxon>
        <taxon>Lachnospiraceae</taxon>
        <taxon>Bariatricus</taxon>
    </lineage>
</organism>
<dbReference type="Proteomes" id="UP001299546">
    <property type="component" value="Unassembled WGS sequence"/>
</dbReference>
<evidence type="ECO:0000256" key="1">
    <source>
        <dbReference type="ARBA" id="ARBA00004651"/>
    </source>
</evidence>
<dbReference type="PANTHER" id="PTHR30572">
    <property type="entry name" value="MEMBRANE COMPONENT OF TRANSPORTER-RELATED"/>
    <property type="match status" value="1"/>
</dbReference>
<comment type="subcellular location">
    <subcellularLocation>
        <location evidence="1">Cell membrane</location>
        <topology evidence="1">Multi-pass membrane protein</topology>
    </subcellularLocation>
</comment>
<feature type="transmembrane region" description="Helical" evidence="7">
    <location>
        <begin position="752"/>
        <end position="779"/>
    </location>
</feature>
<feature type="transmembrane region" description="Helical" evidence="7">
    <location>
        <begin position="703"/>
        <end position="728"/>
    </location>
</feature>
<evidence type="ECO:0000256" key="4">
    <source>
        <dbReference type="ARBA" id="ARBA00022989"/>
    </source>
</evidence>
<evidence type="ECO:0000256" key="7">
    <source>
        <dbReference type="SAM" id="Phobius"/>
    </source>
</evidence>
<keyword evidence="5 7" id="KW-0472">Membrane</keyword>
<feature type="transmembrane region" description="Helical" evidence="7">
    <location>
        <begin position="424"/>
        <end position="445"/>
    </location>
</feature>
<comment type="similarity">
    <text evidence="6">Belongs to the ABC-4 integral membrane protein family.</text>
</comment>
<dbReference type="InterPro" id="IPR050250">
    <property type="entry name" value="Macrolide_Exporter_MacB"/>
</dbReference>
<feature type="domain" description="ABC3 transporter permease C-terminal" evidence="8">
    <location>
        <begin position="261"/>
        <end position="363"/>
    </location>
</feature>
<dbReference type="InterPro" id="IPR003838">
    <property type="entry name" value="ABC3_permease_C"/>
</dbReference>
<evidence type="ECO:0000313" key="9">
    <source>
        <dbReference type="EMBL" id="MCB7385919.1"/>
    </source>
</evidence>
<feature type="domain" description="ABC3 transporter permease C-terminal" evidence="8">
    <location>
        <begin position="708"/>
        <end position="812"/>
    </location>
</feature>
<comment type="caution">
    <text evidence="9">The sequence shown here is derived from an EMBL/GenBank/DDBJ whole genome shotgun (WGS) entry which is preliminary data.</text>
</comment>
<keyword evidence="2" id="KW-1003">Cell membrane</keyword>
<gene>
    <name evidence="9" type="ORF">LIZ65_01350</name>
</gene>
<feature type="transmembrane region" description="Helical" evidence="7">
    <location>
        <begin position="312"/>
        <end position="336"/>
    </location>
</feature>
<evidence type="ECO:0000256" key="5">
    <source>
        <dbReference type="ARBA" id="ARBA00023136"/>
    </source>
</evidence>
<dbReference type="RefSeq" id="WP_066731923.1">
    <property type="nucleotide sequence ID" value="NZ_JAJCIQ010000001.1"/>
</dbReference>
<evidence type="ECO:0000259" key="8">
    <source>
        <dbReference type="Pfam" id="PF02687"/>
    </source>
</evidence>
<dbReference type="PANTHER" id="PTHR30572:SF4">
    <property type="entry name" value="ABC TRANSPORTER PERMEASE YTRF"/>
    <property type="match status" value="1"/>
</dbReference>
<evidence type="ECO:0000256" key="2">
    <source>
        <dbReference type="ARBA" id="ARBA00022475"/>
    </source>
</evidence>
<feature type="transmembrane region" description="Helical" evidence="7">
    <location>
        <begin position="791"/>
        <end position="814"/>
    </location>
</feature>
<reference evidence="9 10" key="1">
    <citation type="submission" date="2021-10" db="EMBL/GenBank/DDBJ databases">
        <title>Collection of gut derived symbiotic bacterial strains cultured from healthy donors.</title>
        <authorList>
            <person name="Lin H."/>
            <person name="Littmann E."/>
            <person name="Kohout C."/>
            <person name="Pamer E.G."/>
        </authorList>
    </citation>
    <scope>NUCLEOTIDE SEQUENCE [LARGE SCALE GENOMIC DNA]</scope>
    <source>
        <strain evidence="9 10">DFI.1.165</strain>
    </source>
</reference>
<evidence type="ECO:0000313" key="10">
    <source>
        <dbReference type="Proteomes" id="UP001299546"/>
    </source>
</evidence>